<evidence type="ECO:0000313" key="2">
    <source>
        <dbReference type="EMBL" id="PLR84902.1"/>
    </source>
</evidence>
<dbReference type="AlphaFoldDB" id="A0A2N5GPZ0"/>
<dbReference type="Proteomes" id="UP000234951">
    <property type="component" value="Unassembled WGS sequence"/>
</dbReference>
<reference evidence="3 5" key="2">
    <citation type="submission" date="2017-12" db="EMBL/GenBank/DDBJ databases">
        <title>Comparative Functional Genomics of Dry Heat Resistant strains isolated from the Viking Spacecraft.</title>
        <authorList>
            <person name="Seuylemezian A."/>
            <person name="Cooper K."/>
            <person name="Vaishampayan P."/>
        </authorList>
    </citation>
    <scope>NUCLEOTIDE SEQUENCE [LARGE SCALE GENOMIC DNA]</scope>
    <source>
        <strain evidence="3 5">ATCC 29669</strain>
    </source>
</reference>
<dbReference type="CDD" id="cd14797">
    <property type="entry name" value="DUF302"/>
    <property type="match status" value="1"/>
</dbReference>
<proteinExistence type="predicted"/>
<dbReference type="EMBL" id="PGVD01000036">
    <property type="protein sequence ID" value="PLR95804.1"/>
    <property type="molecule type" value="Genomic_DNA"/>
</dbReference>
<dbReference type="InterPro" id="IPR005180">
    <property type="entry name" value="DUF302"/>
</dbReference>
<evidence type="ECO:0000313" key="4">
    <source>
        <dbReference type="Proteomes" id="UP000234951"/>
    </source>
</evidence>
<evidence type="ECO:0000313" key="3">
    <source>
        <dbReference type="EMBL" id="PLR95804.1"/>
    </source>
</evidence>
<reference evidence="2 4" key="1">
    <citation type="submission" date="2017-11" db="EMBL/GenBank/DDBJ databases">
        <title>Comparitive Functional Genomics of Dry Heat Resistant strains isolated from the Viking Spacecraft.</title>
        <authorList>
            <person name="Seuylemezian A."/>
            <person name="Cooper K."/>
            <person name="Vaishampayan P."/>
        </authorList>
    </citation>
    <scope>NUCLEOTIDE SEQUENCE [LARGE SCALE GENOMIC DNA]</scope>
    <source>
        <strain evidence="2 4">M4.6</strain>
    </source>
</reference>
<dbReference type="SUPFAM" id="SSF103247">
    <property type="entry name" value="TT1751-like"/>
    <property type="match status" value="1"/>
</dbReference>
<evidence type="ECO:0000313" key="5">
    <source>
        <dbReference type="Proteomes" id="UP000235114"/>
    </source>
</evidence>
<dbReference type="InterPro" id="IPR016796">
    <property type="entry name" value="UCP021774"/>
</dbReference>
<accession>A0A2N5GPZ0</accession>
<dbReference type="PANTHER" id="PTHR38342">
    <property type="entry name" value="SLR5037 PROTEIN"/>
    <property type="match status" value="1"/>
</dbReference>
<dbReference type="InterPro" id="IPR035923">
    <property type="entry name" value="TT1751-like_sf"/>
</dbReference>
<name>A0A2N5GPZ0_9BACI</name>
<gene>
    <name evidence="2" type="ORF">CU635_05270</name>
    <name evidence="3" type="ORF">CVD25_13515</name>
</gene>
<feature type="domain" description="DUF302" evidence="1">
    <location>
        <begin position="39"/>
        <end position="101"/>
    </location>
</feature>
<protein>
    <recommendedName>
        <fullName evidence="1">DUF302 domain-containing protein</fullName>
    </recommendedName>
</protein>
<sequence length="132" mass="15120">MLKLDFHYTVTTNKTIEETIASLEQNLKENKFGILWQLDIPEKLQEKGVDSYTKPYRVLEVCNPHEAGRVLNIDELVGYFLPCKITVYESQGKTKIGLPKPTSLVSMLNNDELKEIAKDIENTLIHVLEESK</sequence>
<dbReference type="PANTHER" id="PTHR38342:SF1">
    <property type="entry name" value="SLR5037 PROTEIN"/>
    <property type="match status" value="1"/>
</dbReference>
<dbReference type="Proteomes" id="UP000235114">
    <property type="component" value="Unassembled WGS sequence"/>
</dbReference>
<evidence type="ECO:0000259" key="1">
    <source>
        <dbReference type="Pfam" id="PF03625"/>
    </source>
</evidence>
<organism evidence="2 4">
    <name type="scientific">Bacillus canaveralius</name>
    <dbReference type="NCBI Taxonomy" id="1403243"/>
    <lineage>
        <taxon>Bacteria</taxon>
        <taxon>Bacillati</taxon>
        <taxon>Bacillota</taxon>
        <taxon>Bacilli</taxon>
        <taxon>Bacillales</taxon>
        <taxon>Bacillaceae</taxon>
        <taxon>Bacillus</taxon>
    </lineage>
</organism>
<dbReference type="Gene3D" id="3.30.310.70">
    <property type="entry name" value="TT1751-like domain"/>
    <property type="match status" value="1"/>
</dbReference>
<dbReference type="PIRSF" id="PIRSF021774">
    <property type="entry name" value="UCP021774"/>
    <property type="match status" value="1"/>
</dbReference>
<dbReference type="Pfam" id="PF03625">
    <property type="entry name" value="DUF302"/>
    <property type="match status" value="1"/>
</dbReference>
<comment type="caution">
    <text evidence="2">The sequence shown here is derived from an EMBL/GenBank/DDBJ whole genome shotgun (WGS) entry which is preliminary data.</text>
</comment>
<keyword evidence="5" id="KW-1185">Reference proteome</keyword>
<dbReference type="OrthoDB" id="9791067at2"/>
<dbReference type="EMBL" id="PGVA01000010">
    <property type="protein sequence ID" value="PLR84902.1"/>
    <property type="molecule type" value="Genomic_DNA"/>
</dbReference>